<evidence type="ECO:0000313" key="7">
    <source>
        <dbReference type="EMBL" id="GAA4312752.1"/>
    </source>
</evidence>
<dbReference type="PANTHER" id="PTHR30579">
    <property type="entry name" value="TRANSCRIPTIONAL REGULATOR"/>
    <property type="match status" value="1"/>
</dbReference>
<keyword evidence="8" id="KW-1185">Reference proteome</keyword>
<feature type="region of interest" description="Disordered" evidence="5">
    <location>
        <begin position="1"/>
        <end position="32"/>
    </location>
</feature>
<feature type="compositionally biased region" description="Polar residues" evidence="5">
    <location>
        <begin position="1"/>
        <end position="13"/>
    </location>
</feature>
<dbReference type="PRINTS" id="PR00039">
    <property type="entry name" value="HTHLYSR"/>
</dbReference>
<dbReference type="Gene3D" id="1.10.10.10">
    <property type="entry name" value="Winged helix-like DNA-binding domain superfamily/Winged helix DNA-binding domain"/>
    <property type="match status" value="1"/>
</dbReference>
<dbReference type="InterPro" id="IPR036388">
    <property type="entry name" value="WH-like_DNA-bd_sf"/>
</dbReference>
<evidence type="ECO:0000256" key="2">
    <source>
        <dbReference type="ARBA" id="ARBA00023015"/>
    </source>
</evidence>
<dbReference type="CDD" id="cd05466">
    <property type="entry name" value="PBP2_LTTR_substrate"/>
    <property type="match status" value="1"/>
</dbReference>
<comment type="caution">
    <text evidence="7">The sequence shown here is derived from an EMBL/GenBank/DDBJ whole genome shotgun (WGS) entry which is preliminary data.</text>
</comment>
<evidence type="ECO:0000256" key="3">
    <source>
        <dbReference type="ARBA" id="ARBA00023125"/>
    </source>
</evidence>
<dbReference type="PANTHER" id="PTHR30579:SF2">
    <property type="entry name" value="HTH-TYPE TRANSCRIPTIONAL REGULATOR ARGP"/>
    <property type="match status" value="1"/>
</dbReference>
<dbReference type="Pfam" id="PF03466">
    <property type="entry name" value="LysR_substrate"/>
    <property type="match status" value="1"/>
</dbReference>
<feature type="domain" description="HTH lysR-type" evidence="6">
    <location>
        <begin position="33"/>
        <end position="90"/>
    </location>
</feature>
<dbReference type="Proteomes" id="UP001501115">
    <property type="component" value="Unassembled WGS sequence"/>
</dbReference>
<dbReference type="PROSITE" id="PS50931">
    <property type="entry name" value="HTH_LYSR"/>
    <property type="match status" value="1"/>
</dbReference>
<reference evidence="8" key="1">
    <citation type="journal article" date="2019" name="Int. J. Syst. Evol. Microbiol.">
        <title>The Global Catalogue of Microorganisms (GCM) 10K type strain sequencing project: providing services to taxonomists for standard genome sequencing and annotation.</title>
        <authorList>
            <consortium name="The Broad Institute Genomics Platform"/>
            <consortium name="The Broad Institute Genome Sequencing Center for Infectious Disease"/>
            <person name="Wu L."/>
            <person name="Ma J."/>
        </authorList>
    </citation>
    <scope>NUCLEOTIDE SEQUENCE [LARGE SCALE GENOMIC DNA]</scope>
    <source>
        <strain evidence="8">JCM 31290</strain>
    </source>
</reference>
<evidence type="ECO:0000259" key="6">
    <source>
        <dbReference type="PROSITE" id="PS50931"/>
    </source>
</evidence>
<organism evidence="7 8">
    <name type="scientific">Streptomyces venetus</name>
    <dbReference type="NCBI Taxonomy" id="1701086"/>
    <lineage>
        <taxon>Bacteria</taxon>
        <taxon>Bacillati</taxon>
        <taxon>Actinomycetota</taxon>
        <taxon>Actinomycetes</taxon>
        <taxon>Kitasatosporales</taxon>
        <taxon>Streptomycetaceae</taxon>
        <taxon>Streptomyces</taxon>
    </lineage>
</organism>
<dbReference type="Pfam" id="PF00126">
    <property type="entry name" value="HTH_1"/>
    <property type="match status" value="1"/>
</dbReference>
<keyword evidence="2" id="KW-0805">Transcription regulation</keyword>
<accession>A0ABP8FX35</accession>
<evidence type="ECO:0000256" key="1">
    <source>
        <dbReference type="ARBA" id="ARBA00009437"/>
    </source>
</evidence>
<dbReference type="InterPro" id="IPR000847">
    <property type="entry name" value="LysR_HTH_N"/>
</dbReference>
<dbReference type="SUPFAM" id="SSF46785">
    <property type="entry name" value="Winged helix' DNA-binding domain"/>
    <property type="match status" value="1"/>
</dbReference>
<dbReference type="EMBL" id="BAABET010000004">
    <property type="protein sequence ID" value="GAA4312752.1"/>
    <property type="molecule type" value="Genomic_DNA"/>
</dbReference>
<dbReference type="SUPFAM" id="SSF53850">
    <property type="entry name" value="Periplasmic binding protein-like II"/>
    <property type="match status" value="1"/>
</dbReference>
<name>A0ABP8FX35_9ACTN</name>
<dbReference type="InterPro" id="IPR050176">
    <property type="entry name" value="LTTR"/>
</dbReference>
<evidence type="ECO:0000256" key="5">
    <source>
        <dbReference type="SAM" id="MobiDB-lite"/>
    </source>
</evidence>
<dbReference type="InterPro" id="IPR036390">
    <property type="entry name" value="WH_DNA-bd_sf"/>
</dbReference>
<keyword evidence="4" id="KW-0804">Transcription</keyword>
<keyword evidence="3" id="KW-0238">DNA-binding</keyword>
<proteinExistence type="inferred from homology"/>
<dbReference type="Gene3D" id="3.40.190.290">
    <property type="match status" value="1"/>
</dbReference>
<evidence type="ECO:0000313" key="8">
    <source>
        <dbReference type="Proteomes" id="UP001501115"/>
    </source>
</evidence>
<sequence length="330" mass="35878">MPSPRLSGTETTSHAPRRPRAQARAHREETEPLNPGWLRTFIEVYRTGSFGGAARRLHISQPAVTHQIRLLEERVGTRLFVRHATGSKPTPAADSLARDAEGPVDALNFVLQRYSRSGAPARRLRIGAPSDLISDRILPVLADLLMDSVQLRTTPALSDALLSQLAAGELDIVVVRTRPRLTGISALPLYDEEYSLVAHPDVARTIPDKHLAREAPQVLGGHPLIACAESLPLIDHYWWSVFHTAASAAPDVVVPDQRAVLAAVKASVGIAVLPSYLCADDVAQGTLVPLLRPEVPPITTTYLATREGDVARSQMSAAHSRLLEHGRNWT</sequence>
<evidence type="ECO:0000256" key="4">
    <source>
        <dbReference type="ARBA" id="ARBA00023163"/>
    </source>
</evidence>
<dbReference type="InterPro" id="IPR005119">
    <property type="entry name" value="LysR_subst-bd"/>
</dbReference>
<comment type="similarity">
    <text evidence="1">Belongs to the LysR transcriptional regulatory family.</text>
</comment>
<dbReference type="RefSeq" id="WP_345662281.1">
    <property type="nucleotide sequence ID" value="NZ_BAABET010000004.1"/>
</dbReference>
<protein>
    <submittedName>
        <fullName evidence="7">LysR family transcriptional regulator</fullName>
    </submittedName>
</protein>
<gene>
    <name evidence="7" type="ORF">GCM10023086_33430</name>
</gene>
<feature type="compositionally biased region" description="Basic residues" evidence="5">
    <location>
        <begin position="15"/>
        <end position="24"/>
    </location>
</feature>